<feature type="domain" description="Trimeric autotransporter adhesin YadA-like stalk" evidence="14">
    <location>
        <begin position="1130"/>
        <end position="1161"/>
    </location>
</feature>
<dbReference type="Gene3D" id="2.150.10.10">
    <property type="entry name" value="Serralysin-like metalloprotease, C-terminal"/>
    <property type="match status" value="1"/>
</dbReference>
<dbReference type="RefSeq" id="WP_109217995.1">
    <property type="nucleotide sequence ID" value="NZ_QEWS01000010.1"/>
</dbReference>
<dbReference type="InterPro" id="IPR008635">
    <property type="entry name" value="Coiled_stalk_dom"/>
</dbReference>
<keyword evidence="5" id="KW-1134">Transmembrane beta strand</keyword>
<protein>
    <recommendedName>
        <fullName evidence="18">Trimeric autotransporter adhesin YadA-like C-terminal membrane anchor domain-containing protein</fullName>
    </recommendedName>
</protein>
<feature type="domain" description="Trimeric autotransporter adhesin YadA-like head" evidence="13">
    <location>
        <begin position="148"/>
        <end position="172"/>
    </location>
</feature>
<evidence type="ECO:0000256" key="6">
    <source>
        <dbReference type="ARBA" id="ARBA00022692"/>
    </source>
</evidence>
<evidence type="ECO:0000256" key="7">
    <source>
        <dbReference type="ARBA" id="ARBA00022729"/>
    </source>
</evidence>
<evidence type="ECO:0008006" key="18">
    <source>
        <dbReference type="Google" id="ProtNLM"/>
    </source>
</evidence>
<evidence type="ECO:0000259" key="15">
    <source>
        <dbReference type="Pfam" id="PF13018"/>
    </source>
</evidence>
<feature type="domain" description="Trimeric autotransporter adhesin YadA-like stalk" evidence="14">
    <location>
        <begin position="711"/>
        <end position="746"/>
    </location>
</feature>
<evidence type="ECO:0000256" key="4">
    <source>
        <dbReference type="ARBA" id="ARBA00022448"/>
    </source>
</evidence>
<evidence type="ECO:0000256" key="3">
    <source>
        <dbReference type="ARBA" id="ARBA00005848"/>
    </source>
</evidence>
<evidence type="ECO:0000259" key="13">
    <source>
        <dbReference type="Pfam" id="PF05658"/>
    </source>
</evidence>
<dbReference type="InterPro" id="IPR008640">
    <property type="entry name" value="Adhesin_Head_dom"/>
</dbReference>
<dbReference type="CDD" id="cd12820">
    <property type="entry name" value="LbR_YadA-like"/>
    <property type="match status" value="1"/>
</dbReference>
<feature type="domain" description="ESPR" evidence="15">
    <location>
        <begin position="1"/>
        <end position="41"/>
    </location>
</feature>
<keyword evidence="8" id="KW-0653">Protein transport</keyword>
<evidence type="ECO:0000313" key="16">
    <source>
        <dbReference type="EMBL" id="PWD83719.1"/>
    </source>
</evidence>
<dbReference type="Gene3D" id="1.20.5.170">
    <property type="match status" value="7"/>
</dbReference>
<evidence type="ECO:0000256" key="11">
    <source>
        <dbReference type="SAM" id="Coils"/>
    </source>
</evidence>
<dbReference type="InterPro" id="IPR024973">
    <property type="entry name" value="ESPR"/>
</dbReference>
<dbReference type="InterPro" id="IPR011049">
    <property type="entry name" value="Serralysin-like_metalloprot_C"/>
</dbReference>
<feature type="domain" description="Trimeric autotransporter adhesin YadA-like stalk" evidence="14">
    <location>
        <begin position="236"/>
        <end position="259"/>
    </location>
</feature>
<evidence type="ECO:0000259" key="14">
    <source>
        <dbReference type="Pfam" id="PF05662"/>
    </source>
</evidence>
<dbReference type="SUPFAM" id="SSF101967">
    <property type="entry name" value="Adhesin YadA, collagen-binding domain"/>
    <property type="match status" value="1"/>
</dbReference>
<keyword evidence="11" id="KW-0175">Coiled coil</keyword>
<feature type="domain" description="Trimeric autotransporter adhesin YadA-like stalk" evidence="14">
    <location>
        <begin position="556"/>
        <end position="595"/>
    </location>
</feature>
<proteinExistence type="inferred from homology"/>
<feature type="domain" description="Trimeric autotransporter adhesin YadA-like stalk" evidence="14">
    <location>
        <begin position="1237"/>
        <end position="1279"/>
    </location>
</feature>
<dbReference type="Gene3D" id="1.20.5.340">
    <property type="match status" value="1"/>
</dbReference>
<comment type="similarity">
    <text evidence="3">Belongs to the autotransporter-2 (AT-2) (TC 1.B.40) family.</text>
</comment>
<dbReference type="Proteomes" id="UP000245059">
    <property type="component" value="Unassembled WGS sequence"/>
</dbReference>
<dbReference type="Pfam" id="PF05658">
    <property type="entry name" value="YadA_head"/>
    <property type="match status" value="3"/>
</dbReference>
<dbReference type="GO" id="GO:0009986">
    <property type="term" value="C:cell surface"/>
    <property type="evidence" value="ECO:0007669"/>
    <property type="project" value="UniProtKB-SubCell"/>
</dbReference>
<dbReference type="EMBL" id="QEWW01000009">
    <property type="protein sequence ID" value="PWD83719.1"/>
    <property type="molecule type" value="Genomic_DNA"/>
</dbReference>
<keyword evidence="9" id="KW-0472">Membrane</keyword>
<evidence type="ECO:0000313" key="17">
    <source>
        <dbReference type="Proteomes" id="UP000245059"/>
    </source>
</evidence>
<keyword evidence="7" id="KW-0732">Signal</keyword>
<feature type="domain" description="Trimeric autotransporter adhesin YadA-like head" evidence="13">
    <location>
        <begin position="179"/>
        <end position="202"/>
    </location>
</feature>
<feature type="coiled-coil region" evidence="11">
    <location>
        <begin position="1273"/>
        <end position="1300"/>
    </location>
</feature>
<accession>A0A2U2AKU0</accession>
<gene>
    <name evidence="16" type="ORF">DC077_09440</name>
</gene>
<keyword evidence="4" id="KW-0813">Transport</keyword>
<feature type="domain" description="Trimeric autotransporter adhesin YadA-like stalk" evidence="14">
    <location>
        <begin position="400"/>
        <end position="439"/>
    </location>
</feature>
<dbReference type="GO" id="GO:0015031">
    <property type="term" value="P:protein transport"/>
    <property type="evidence" value="ECO:0007669"/>
    <property type="project" value="UniProtKB-KW"/>
</dbReference>
<keyword evidence="6" id="KW-0812">Transmembrane</keyword>
<sequence length="1373" mass="143393">MNKVYRVVWSYAKNAYVVVSELASIKVKSKGSTILKALTITLSFPIFLAGGVSNAELADNSIIAARDVEETPEYKELKEWLGKGNRWNPDKSSNAASLAEYAHNSMAIGWGARVNATQSIAMGIGATIFSQTTNALALGTASVVNSNADRGIAVGFNAQSRAHDALAIGSNSLVSNNAISAIAIGQSAKAAGEQSIALGKGASVDHKNSIAMRAGATTTRDNEVSIGSDSDTAYLSNITRGVLDTDAVNVSQLKEVQAKGDVGLEGIAEAFGGGAEYDKETGQLKAPNYKDALTADKNLNSVEAGFKYVGGQLTDQGKKITNIDGRVTKNEGDITSINKNINSIEDKVSAGTLGLVQLSKSEVTTEDGDSQEVTALVIDNVAAKEADVFNISNGKEGRTLTGVKAGQIAQDSLDAINGSQLHVANQNVAKVLGGNATFKDGQLTGVDFSGAFTGLAEGEKIESVYGGFDNLDKRVDATSKVVDEINSGLGIGEDGESGSVGDVIGSIKDDVSSVVAGRAGLIKLNDDGTQIIVDNKLAQEADVFNIAKADEKGRTLTGVKAGQIAQDSLDAINGSQLHVANQNVAKVLGGNATFKDGQLTGVDFSGAFTGLAEGEKIESVYGGFENLDKRVDATSKVVDDINSGLGIGEDGESGSVGEVIGGIKDDVSKVVAGKAGLIQLNDGSTKLIIDNELAENALTFDISNGEEGRTLTGLADGTIATGSKDAVTGGQLFTVGTGVATALGGGAKLDEDGQLTGVNFQEALGTKDELINVYDAFENVGDTLSDHDFRLTENTTNIKSIINGKSGLVQLAEDGKSLVIDNKLAGGADTFDFSIRADEEDEAINRLLTGIAEGEISQNSVEAINGSQLHMANLNVANALGGKAELNEDGQLTRVNFQDALGAKDELTNVYAAFENVGGTLSKHDERITNNMNSINNIMGGEVGLIKLSGNRIVIDNSLAGVKVATIFDFSNGIDSRTLTGVANGKVSPDSLDAVNGSQLFATNQKFENITNINGKNLDGITDAMGGDAKVENGLLTGVDFGGALKAEKPITSVNEGFEYVTGRLDGQDKKLENHENRITNIEGNISNIADGKAGLIQVSEDGNSLIIDNGLAKDANTFNISNGDKDLTLTGVKDGQIVSESKDAINGSQLYASNKSIAEMFGGGATIDENGYITTPEYVIGDKTFNNVGASIEHLANSITTGEVGIFQLDREKNQIIIADNTDINSETTLNVGNRKIVGVANGKVEKGSQEVVNGGQLWETNQQVTSNTTQIKHINKTLDHYNNRISHLEKTVHENRKRASAGTASAMAMSSIPYMDYAKYSMGMGVASYDGEAAMSIGMEFKLGDNGRFRVQGSYDTQNKAGVGVGVAFSF</sequence>
<organism evidence="16 17">
    <name type="scientific">Ignatzschineria cameli</name>
    <dbReference type="NCBI Taxonomy" id="2182793"/>
    <lineage>
        <taxon>Bacteria</taxon>
        <taxon>Pseudomonadati</taxon>
        <taxon>Pseudomonadota</taxon>
        <taxon>Gammaproteobacteria</taxon>
        <taxon>Cardiobacteriales</taxon>
        <taxon>Ignatzschineriaceae</taxon>
        <taxon>Ignatzschineria</taxon>
    </lineage>
</organism>
<dbReference type="Pfam" id="PF03895">
    <property type="entry name" value="YadA_anchor"/>
    <property type="match status" value="1"/>
</dbReference>
<reference evidence="17" key="1">
    <citation type="submission" date="2018-05" db="EMBL/GenBank/DDBJ databases">
        <title>Ignatzschineria dubaiensis sp. nov., isolated from necrotic foot tissues of dromedaries (Camelus dromedarius) and associated maggots in Dubai, United Arab Emirates.</title>
        <authorList>
            <person name="Tsang C.C."/>
            <person name="Tang J.Y.M."/>
            <person name="Fong J.Y.H."/>
            <person name="Kinne J."/>
            <person name="Lee H.H."/>
            <person name="Joseph M."/>
            <person name="Jose S."/>
            <person name="Schuster R.K."/>
            <person name="Tang Y."/>
            <person name="Sivakumar S."/>
            <person name="Chen J.H.K."/>
            <person name="Teng J.L.L."/>
            <person name="Lau S.K.P."/>
            <person name="Wernery U."/>
            <person name="Woo P.C.Y."/>
        </authorList>
    </citation>
    <scope>NUCLEOTIDE SEQUENCE [LARGE SCALE GENOMIC DNA]</scope>
    <source>
        <strain evidence="17">UAE-HKU57</strain>
    </source>
</reference>
<evidence type="ECO:0000256" key="1">
    <source>
        <dbReference type="ARBA" id="ARBA00004241"/>
    </source>
</evidence>
<evidence type="ECO:0000256" key="8">
    <source>
        <dbReference type="ARBA" id="ARBA00022927"/>
    </source>
</evidence>
<name>A0A2U2AKU0_9GAMM</name>
<dbReference type="GO" id="GO:0009279">
    <property type="term" value="C:cell outer membrane"/>
    <property type="evidence" value="ECO:0007669"/>
    <property type="project" value="UniProtKB-SubCell"/>
</dbReference>
<dbReference type="Gene3D" id="3.30.1300.30">
    <property type="entry name" value="GSPII I/J protein-like"/>
    <property type="match status" value="1"/>
</dbReference>
<dbReference type="InterPro" id="IPR005594">
    <property type="entry name" value="YadA_C"/>
</dbReference>
<evidence type="ECO:0000256" key="5">
    <source>
        <dbReference type="ARBA" id="ARBA00022452"/>
    </source>
</evidence>
<comment type="caution">
    <text evidence="16">The sequence shown here is derived from an EMBL/GenBank/DDBJ whole genome shotgun (WGS) entry which is preliminary data.</text>
</comment>
<evidence type="ECO:0000259" key="12">
    <source>
        <dbReference type="Pfam" id="PF03895"/>
    </source>
</evidence>
<comment type="subcellular location">
    <subcellularLocation>
        <location evidence="2">Cell outer membrane</location>
    </subcellularLocation>
    <subcellularLocation>
        <location evidence="1">Cell surface</location>
    </subcellularLocation>
</comment>
<feature type="domain" description="Trimeric autotransporter adhesin YadA-like C-terminal membrane anchor" evidence="12">
    <location>
        <begin position="1320"/>
        <end position="1373"/>
    </location>
</feature>
<keyword evidence="10" id="KW-0998">Cell outer membrane</keyword>
<dbReference type="InterPro" id="IPR045584">
    <property type="entry name" value="Pilin-like"/>
</dbReference>
<dbReference type="Pfam" id="PF05662">
    <property type="entry name" value="YadA_stalk"/>
    <property type="match status" value="7"/>
</dbReference>
<dbReference type="SUPFAM" id="SSF54523">
    <property type="entry name" value="Pili subunits"/>
    <property type="match status" value="1"/>
</dbReference>
<dbReference type="Pfam" id="PF13018">
    <property type="entry name" value="ESPR"/>
    <property type="match status" value="1"/>
</dbReference>
<feature type="domain" description="Trimeric autotransporter adhesin YadA-like stalk" evidence="14">
    <location>
        <begin position="979"/>
        <end position="1020"/>
    </location>
</feature>
<evidence type="ECO:0000256" key="10">
    <source>
        <dbReference type="ARBA" id="ARBA00023237"/>
    </source>
</evidence>
<feature type="domain" description="Trimeric autotransporter adhesin YadA-like head" evidence="13">
    <location>
        <begin position="103"/>
        <end position="126"/>
    </location>
</feature>
<evidence type="ECO:0000256" key="2">
    <source>
        <dbReference type="ARBA" id="ARBA00004442"/>
    </source>
</evidence>
<evidence type="ECO:0000256" key="9">
    <source>
        <dbReference type="ARBA" id="ARBA00023136"/>
    </source>
</evidence>